<dbReference type="InterPro" id="IPR001279">
    <property type="entry name" value="Metallo-B-lactamas"/>
</dbReference>
<accession>A0A7W9DNT6</accession>
<dbReference type="CDD" id="cd16282">
    <property type="entry name" value="metallo-hydrolase-like_MBL-fold"/>
    <property type="match status" value="1"/>
</dbReference>
<proteinExistence type="predicted"/>
<feature type="domain" description="Metallo-beta-lactamase" evidence="1">
    <location>
        <begin position="35"/>
        <end position="220"/>
    </location>
</feature>
<dbReference type="PANTHER" id="PTHR42951:SF4">
    <property type="entry name" value="ACYL-COENZYME A THIOESTERASE MBLAC2"/>
    <property type="match status" value="1"/>
</dbReference>
<dbReference type="EC" id="4.-.-.-" evidence="2"/>
<dbReference type="EMBL" id="JACHBR010000001">
    <property type="protein sequence ID" value="MBB5625359.1"/>
    <property type="molecule type" value="Genomic_DNA"/>
</dbReference>
<protein>
    <submittedName>
        <fullName evidence="2">Cyclase</fullName>
        <ecNumber evidence="2">4.-.-.-</ecNumber>
    </submittedName>
</protein>
<evidence type="ECO:0000313" key="3">
    <source>
        <dbReference type="Proteomes" id="UP000588112"/>
    </source>
</evidence>
<reference evidence="2 3" key="1">
    <citation type="submission" date="2020-08" db="EMBL/GenBank/DDBJ databases">
        <title>Sequencing the genomes of 1000 actinobacteria strains.</title>
        <authorList>
            <person name="Klenk H.-P."/>
        </authorList>
    </citation>
    <scope>NUCLEOTIDE SEQUENCE [LARGE SCALE GENOMIC DNA]</scope>
    <source>
        <strain evidence="2 3">DSM 45790</strain>
    </source>
</reference>
<keyword evidence="3" id="KW-1185">Reference proteome</keyword>
<dbReference type="SUPFAM" id="SSF56281">
    <property type="entry name" value="Metallo-hydrolase/oxidoreductase"/>
    <property type="match status" value="1"/>
</dbReference>
<dbReference type="Gene3D" id="3.60.15.10">
    <property type="entry name" value="Ribonuclease Z/Hydroxyacylglutathione hydrolase-like"/>
    <property type="match status" value="1"/>
</dbReference>
<evidence type="ECO:0000259" key="1">
    <source>
        <dbReference type="SMART" id="SM00849"/>
    </source>
</evidence>
<dbReference type="Pfam" id="PF00753">
    <property type="entry name" value="Lactamase_B"/>
    <property type="match status" value="1"/>
</dbReference>
<comment type="caution">
    <text evidence="2">The sequence shown here is derived from an EMBL/GenBank/DDBJ whole genome shotgun (WGS) entry which is preliminary data.</text>
</comment>
<dbReference type="InterPro" id="IPR050855">
    <property type="entry name" value="NDM-1-like"/>
</dbReference>
<dbReference type="Proteomes" id="UP000588112">
    <property type="component" value="Unassembled WGS sequence"/>
</dbReference>
<keyword evidence="2" id="KW-0456">Lyase</keyword>
<dbReference type="RefSeq" id="WP_239139443.1">
    <property type="nucleotide sequence ID" value="NZ_BOOS01000032.1"/>
</dbReference>
<dbReference type="GO" id="GO:0016829">
    <property type="term" value="F:lyase activity"/>
    <property type="evidence" value="ECO:0007669"/>
    <property type="project" value="UniProtKB-KW"/>
</dbReference>
<organism evidence="2 3">
    <name type="scientific">Sphaerisporangium krabiense</name>
    <dbReference type="NCBI Taxonomy" id="763782"/>
    <lineage>
        <taxon>Bacteria</taxon>
        <taxon>Bacillati</taxon>
        <taxon>Actinomycetota</taxon>
        <taxon>Actinomycetes</taxon>
        <taxon>Streptosporangiales</taxon>
        <taxon>Streptosporangiaceae</taxon>
        <taxon>Sphaerisporangium</taxon>
    </lineage>
</organism>
<dbReference type="SMART" id="SM00849">
    <property type="entry name" value="Lactamase_B"/>
    <property type="match status" value="1"/>
</dbReference>
<dbReference type="AlphaFoldDB" id="A0A7W9DNT6"/>
<name>A0A7W9DNT6_9ACTN</name>
<evidence type="ECO:0000313" key="2">
    <source>
        <dbReference type="EMBL" id="MBB5625359.1"/>
    </source>
</evidence>
<dbReference type="PANTHER" id="PTHR42951">
    <property type="entry name" value="METALLO-BETA-LACTAMASE DOMAIN-CONTAINING"/>
    <property type="match status" value="1"/>
</dbReference>
<dbReference type="InterPro" id="IPR036866">
    <property type="entry name" value="RibonucZ/Hydroxyglut_hydro"/>
</dbReference>
<gene>
    <name evidence="2" type="ORF">BJ981_001058</name>
</gene>
<sequence length="316" mass="33915">MTSHPRTRPEPDAPGLREIVPGVLAWTQPDGSWWLNNAGLVTGGGEALVVDTCATEPRTRRFLAAVRETTADAPIRLAVNTHQHGDHTYGNSLLPASTVIIGHAAMREALRTDPIIDGCPPIWSPVPDWGAVTRRVPDIAMRGELTVHVGERRVELRHPGFAAHTPGDVVAWLPEERVLFTGDLVFHGLTPLVLMGSVPGALRSLDWVAAFEPEHVVPGHGPVLDAAALPEVLAAHDRYYRLVLETAERGRAEGRTPLEAARACDLGEFAAWADAERLVLNLHRAYADLAGGGEPDVLAAFGDAVAFHGGPLPTFV</sequence>